<evidence type="ECO:0000256" key="2">
    <source>
        <dbReference type="ARBA" id="ARBA00007643"/>
    </source>
</evidence>
<comment type="caution">
    <text evidence="4">The sequence shown here is derived from an EMBL/GenBank/DDBJ whole genome shotgun (WGS) entry which is preliminary data.</text>
</comment>
<proteinExistence type="inferred from homology"/>
<dbReference type="GO" id="GO:0000398">
    <property type="term" value="P:mRNA splicing, via spliceosome"/>
    <property type="evidence" value="ECO:0007669"/>
    <property type="project" value="TreeGrafter"/>
</dbReference>
<organism evidence="4 5">
    <name type="scientific">Thraustotheca clavata</name>
    <dbReference type="NCBI Taxonomy" id="74557"/>
    <lineage>
        <taxon>Eukaryota</taxon>
        <taxon>Sar</taxon>
        <taxon>Stramenopiles</taxon>
        <taxon>Oomycota</taxon>
        <taxon>Saprolegniomycetes</taxon>
        <taxon>Saprolegniales</taxon>
        <taxon>Achlyaceae</taxon>
        <taxon>Thraustotheca</taxon>
    </lineage>
</organism>
<comment type="subcellular location">
    <subcellularLocation>
        <location evidence="1">Nucleus</location>
    </subcellularLocation>
</comment>
<dbReference type="PANTHER" id="PTHR13486">
    <property type="entry name" value="TELOMERE LENGTH AND SILENCING PROTEIN 1 TLS1 FAMILY MEMBER"/>
    <property type="match status" value="1"/>
</dbReference>
<gene>
    <name evidence="4" type="ORF">THRCLA_07118</name>
</gene>
<evidence type="ECO:0008006" key="6">
    <source>
        <dbReference type="Google" id="ProtNLM"/>
    </source>
</evidence>
<keyword evidence="5" id="KW-1185">Reference proteome</keyword>
<evidence type="ECO:0000313" key="5">
    <source>
        <dbReference type="Proteomes" id="UP000243217"/>
    </source>
</evidence>
<dbReference type="Proteomes" id="UP000243217">
    <property type="component" value="Unassembled WGS sequence"/>
</dbReference>
<sequence>MFKQRVKKEKRKRVRLDEDESSEDINLDVLQELKEDLKHRERLKLQRTPLVTKNIETSVTNTLDGQFTVQSNMTTADQFNKIMNNYVETRLKEKYMVNDTCEKEPKLTEEQELYRIPDHLREKMNLPDKAPEGGIITWNTGIAEVELPQEMHDNMIQATKEALVHQQHYEQTMSKSSALPTNVSANYKKHKHDYINDLKQRSHEEQHAKNFHLVNPNNATDDQIMRKFRHEQSKRKRY</sequence>
<dbReference type="Pfam" id="PF07052">
    <property type="entry name" value="Hep_59"/>
    <property type="match status" value="1"/>
</dbReference>
<dbReference type="STRING" id="74557.A0A1V9ZG12"/>
<evidence type="ECO:0000256" key="1">
    <source>
        <dbReference type="ARBA" id="ARBA00004123"/>
    </source>
</evidence>
<keyword evidence="3" id="KW-0539">Nucleus</keyword>
<dbReference type="AlphaFoldDB" id="A0A1V9ZG12"/>
<comment type="similarity">
    <text evidence="2">Belongs to the TLS1 family.</text>
</comment>
<dbReference type="OrthoDB" id="5627at2759"/>
<dbReference type="PANTHER" id="PTHR13486:SF2">
    <property type="entry name" value="SPLICING FACTOR C9ORF78"/>
    <property type="match status" value="1"/>
</dbReference>
<dbReference type="GO" id="GO:0005681">
    <property type="term" value="C:spliceosomal complex"/>
    <property type="evidence" value="ECO:0007669"/>
    <property type="project" value="TreeGrafter"/>
</dbReference>
<protein>
    <recommendedName>
        <fullName evidence="6">Hepatocellular carcinoma-associated antigen 59</fullName>
    </recommendedName>
</protein>
<dbReference type="InterPro" id="IPR010756">
    <property type="entry name" value="Tls1-like"/>
</dbReference>
<dbReference type="EMBL" id="JNBS01001936">
    <property type="protein sequence ID" value="OQR96923.1"/>
    <property type="molecule type" value="Genomic_DNA"/>
</dbReference>
<reference evidence="4 5" key="1">
    <citation type="journal article" date="2014" name="Genome Biol. Evol.">
        <title>The secreted proteins of Achlya hypogyna and Thraustotheca clavata identify the ancestral oomycete secretome and reveal gene acquisitions by horizontal gene transfer.</title>
        <authorList>
            <person name="Misner I."/>
            <person name="Blouin N."/>
            <person name="Leonard G."/>
            <person name="Richards T.A."/>
            <person name="Lane C.E."/>
        </authorList>
    </citation>
    <scope>NUCLEOTIDE SEQUENCE [LARGE SCALE GENOMIC DNA]</scope>
    <source>
        <strain evidence="4 5">ATCC 34112</strain>
    </source>
</reference>
<accession>A0A1V9ZG12</accession>
<evidence type="ECO:0000256" key="3">
    <source>
        <dbReference type="ARBA" id="ARBA00023242"/>
    </source>
</evidence>
<evidence type="ECO:0000313" key="4">
    <source>
        <dbReference type="EMBL" id="OQR96923.1"/>
    </source>
</evidence>
<name>A0A1V9ZG12_9STRA</name>